<comment type="function">
    <text evidence="1 11">Catalyzes the oxidative decarboxylation of 6-phosphogluconate to ribulose 5-phosphate and CO(2), with concomitant reduction of NADP to NADPH.</text>
</comment>
<dbReference type="NCBIfam" id="TIGR00873">
    <property type="entry name" value="gnd"/>
    <property type="match status" value="1"/>
</dbReference>
<dbReference type="InterPro" id="IPR006184">
    <property type="entry name" value="6PGdom_BS"/>
</dbReference>
<dbReference type="Gene3D" id="3.40.50.720">
    <property type="entry name" value="NAD(P)-binding Rossmann-like Domain"/>
    <property type="match status" value="1"/>
</dbReference>
<feature type="binding site" description="in other chain" evidence="13">
    <location>
        <position position="285"/>
    </location>
    <ligand>
        <name>substrate</name>
        <note>ligand shared between dimeric partners</note>
    </ligand>
</feature>
<feature type="binding site" evidence="13">
    <location>
        <position position="471"/>
    </location>
    <ligand>
        <name>substrate</name>
        <note>ligand shared between dimeric partners</note>
    </ligand>
</feature>
<dbReference type="PRINTS" id="PR00076">
    <property type="entry name" value="6PGDHDRGNASE"/>
</dbReference>
<evidence type="ECO:0000256" key="5">
    <source>
        <dbReference type="ARBA" id="ARBA00013011"/>
    </source>
</evidence>
<name>A0A368LNE8_9VIBR</name>
<dbReference type="UniPathway" id="UPA00115">
    <property type="reaction ID" value="UER00410"/>
</dbReference>
<dbReference type="Pfam" id="PF03446">
    <property type="entry name" value="NAD_binding_2"/>
    <property type="match status" value="1"/>
</dbReference>
<proteinExistence type="inferred from homology"/>
<comment type="caution">
    <text evidence="16">The sequence shown here is derived from an EMBL/GenBank/DDBJ whole genome shotgun (WGS) entry which is preliminary data.</text>
</comment>
<feature type="binding site" description="in other chain" evidence="13">
    <location>
        <position position="117"/>
    </location>
    <ligand>
        <name>substrate</name>
        <note>ligand shared between dimeric partners</note>
    </ligand>
</feature>
<dbReference type="SMART" id="SM01350">
    <property type="entry name" value="6PGD"/>
    <property type="match status" value="1"/>
</dbReference>
<dbReference type="GO" id="GO:0004616">
    <property type="term" value="F:phosphogluconate dehydrogenase (decarboxylating) activity"/>
    <property type="evidence" value="ECO:0007669"/>
    <property type="project" value="UniProtKB-EC"/>
</dbReference>
<evidence type="ECO:0000256" key="1">
    <source>
        <dbReference type="ARBA" id="ARBA00002526"/>
    </source>
</evidence>
<dbReference type="InterPro" id="IPR006183">
    <property type="entry name" value="Pgluconate_DH"/>
</dbReference>
<evidence type="ECO:0000256" key="7">
    <source>
        <dbReference type="ARBA" id="ARBA00023002"/>
    </source>
</evidence>
<dbReference type="OrthoDB" id="9804542at2"/>
<protein>
    <recommendedName>
        <fullName evidence="6 11">6-phosphogluconate dehydrogenase, decarboxylating</fullName>
        <ecNumber evidence="5 11">1.1.1.44</ecNumber>
    </recommendedName>
</protein>
<evidence type="ECO:0000256" key="8">
    <source>
        <dbReference type="ARBA" id="ARBA00023064"/>
    </source>
</evidence>
<feature type="active site" description="Proton acceptor" evidence="12">
    <location>
        <position position="207"/>
    </location>
</feature>
<dbReference type="SUPFAM" id="SSF48179">
    <property type="entry name" value="6-phosphogluconate dehydrogenase C-terminal domain-like"/>
    <property type="match status" value="1"/>
</dbReference>
<keyword evidence="17" id="KW-1185">Reference proteome</keyword>
<feature type="binding site" description="in other chain" evidence="13">
    <location>
        <begin position="210"/>
        <end position="211"/>
    </location>
    <ligand>
        <name>substrate</name>
        <note>ligand shared between dimeric partners</note>
    </ligand>
</feature>
<evidence type="ECO:0000313" key="17">
    <source>
        <dbReference type="Proteomes" id="UP000252479"/>
    </source>
</evidence>
<feature type="binding site" description="in other chain" evidence="13">
    <location>
        <begin position="142"/>
        <end position="144"/>
    </location>
    <ligand>
        <name>substrate</name>
        <note>ligand shared between dimeric partners</note>
    </ligand>
</feature>
<dbReference type="InterPro" id="IPR006113">
    <property type="entry name" value="6PGDH_Gnd/GntZ"/>
</dbReference>
<feature type="binding site" description="in other chain" evidence="13">
    <location>
        <position position="215"/>
    </location>
    <ligand>
        <name>substrate</name>
        <note>ligand shared between dimeric partners</note>
    </ligand>
</feature>
<comment type="similarity">
    <text evidence="3 11 14">Belongs to the 6-phosphogluconate dehydrogenase family.</text>
</comment>
<evidence type="ECO:0000256" key="14">
    <source>
        <dbReference type="RuleBase" id="RU000485"/>
    </source>
</evidence>
<dbReference type="InterPro" id="IPR036291">
    <property type="entry name" value="NAD(P)-bd_dom_sf"/>
</dbReference>
<dbReference type="InterPro" id="IPR013328">
    <property type="entry name" value="6PGD_dom2"/>
</dbReference>
<accession>A0A368LNE8</accession>
<dbReference type="GO" id="GO:0006098">
    <property type="term" value="P:pentose-phosphate shunt"/>
    <property type="evidence" value="ECO:0007669"/>
    <property type="project" value="UniProtKB-UniPathway"/>
</dbReference>
<dbReference type="EC" id="1.1.1.44" evidence="5 11"/>
<dbReference type="Gene3D" id="1.10.1040.10">
    <property type="entry name" value="N-(1-d-carboxylethyl)-l-norvaline Dehydrogenase, domain 2"/>
    <property type="match status" value="1"/>
</dbReference>
<comment type="pathway">
    <text evidence="2 11 14">Carbohydrate degradation; pentose phosphate pathway; D-ribulose 5-phosphate from D-glucose 6-phosphate (oxidative stage): step 3/3.</text>
</comment>
<dbReference type="GO" id="GO:0050661">
    <property type="term" value="F:NADP binding"/>
    <property type="evidence" value="ECO:0007669"/>
    <property type="project" value="InterPro"/>
</dbReference>
<keyword evidence="7 11" id="KW-0560">Oxidoreductase</keyword>
<dbReference type="InterPro" id="IPR008927">
    <property type="entry name" value="6-PGluconate_DH-like_C_sf"/>
</dbReference>
<sequence>MTTLSSINNSHIAMIGLGVMGKSLALNLLDNGFNVAGFDINQHHLDQTTQEATALNNSEQNHSVFISCKSLTELLNQLSTPRVIALSIPAGNIVETVIDDLLKAGLQPQDIVIDTGNSLWTDTIARDKKYQGKLNFFSTAVSGGEQGARFGPALMASGDPQAWLHIKPMWNAISAKVDKNGMPVPPKHPGEPCATYTGPSGSGHYVKMVHNGIEYADMQLICEVYQYLNQALGLPANEIGEIFNQWNQGVLNSYLMEISADILKQKDFHTDKPLVDMILDKAGQKGTGTWTAINSFEVGSPTPTIAQSVYARSLSSLKTRRELGAKLLTAKTEKALTDDLSTIVNELHDALYCAKLCVYAQGFDLMKTTSSQQGWPLNFADIAKGWRSGCIIRAIFLQSITKAFESNHDLDNLMFDQSFAKELEQRQLNWRRSVANASLQGIPIPGMSSALSYFDAMRCATLPANLLQAQRDYFGSHTYSRVDQPEANKYHVEWSQSPRVEQSL</sequence>
<feature type="active site" description="Proton donor" evidence="12">
    <location>
        <position position="214"/>
    </location>
</feature>
<dbReference type="GeneID" id="303188700"/>
<keyword evidence="9 11" id="KW-0570">Pentose shunt</keyword>
<evidence type="ECO:0000313" key="16">
    <source>
        <dbReference type="EMBL" id="RCS73419.1"/>
    </source>
</evidence>
<dbReference type="InterPro" id="IPR006114">
    <property type="entry name" value="6PGDH_C"/>
</dbReference>
<organism evidence="16 17">
    <name type="scientific">Vibrio casei</name>
    <dbReference type="NCBI Taxonomy" id="673372"/>
    <lineage>
        <taxon>Bacteria</taxon>
        <taxon>Pseudomonadati</taxon>
        <taxon>Pseudomonadota</taxon>
        <taxon>Gammaproteobacteria</taxon>
        <taxon>Vibrionales</taxon>
        <taxon>Vibrionaceae</taxon>
        <taxon>Vibrio</taxon>
    </lineage>
</organism>
<dbReference type="SUPFAM" id="SSF51735">
    <property type="entry name" value="NAD(P)-binding Rossmann-fold domains"/>
    <property type="match status" value="1"/>
</dbReference>
<dbReference type="RefSeq" id="WP_086959750.1">
    <property type="nucleotide sequence ID" value="NZ_AP018680.1"/>
</dbReference>
<evidence type="ECO:0000259" key="15">
    <source>
        <dbReference type="SMART" id="SM01350"/>
    </source>
</evidence>
<evidence type="ECO:0000256" key="9">
    <source>
        <dbReference type="ARBA" id="ARBA00023126"/>
    </source>
</evidence>
<evidence type="ECO:0000256" key="3">
    <source>
        <dbReference type="ARBA" id="ARBA00008419"/>
    </source>
</evidence>
<keyword evidence="8 14" id="KW-0311">Gluconate utilization</keyword>
<comment type="catalytic activity">
    <reaction evidence="10 11 14">
        <text>6-phospho-D-gluconate + NADP(+) = D-ribulose 5-phosphate + CO2 + NADPH</text>
        <dbReference type="Rhea" id="RHEA:10116"/>
        <dbReference type="ChEBI" id="CHEBI:16526"/>
        <dbReference type="ChEBI" id="CHEBI:57783"/>
        <dbReference type="ChEBI" id="CHEBI:58121"/>
        <dbReference type="ChEBI" id="CHEBI:58349"/>
        <dbReference type="ChEBI" id="CHEBI:58759"/>
        <dbReference type="EC" id="1.1.1.44"/>
    </reaction>
</comment>
<comment type="subunit">
    <text evidence="4 11">Homodimer.</text>
</comment>
<dbReference type="Proteomes" id="UP000252479">
    <property type="component" value="Unassembled WGS sequence"/>
</dbReference>
<keyword evidence="11 14" id="KW-0521">NADP</keyword>
<dbReference type="InterPro" id="IPR006115">
    <property type="entry name" value="6PGDH_NADP-bd"/>
</dbReference>
<evidence type="ECO:0000256" key="2">
    <source>
        <dbReference type="ARBA" id="ARBA00004874"/>
    </source>
</evidence>
<feature type="domain" description="6-phosphogluconate dehydrogenase C-terminal" evidence="15">
    <location>
        <begin position="203"/>
        <end position="495"/>
    </location>
</feature>
<dbReference type="NCBIfam" id="NF006765">
    <property type="entry name" value="PRK09287.1"/>
    <property type="match status" value="1"/>
</dbReference>
<dbReference type="Gene3D" id="1.20.5.320">
    <property type="entry name" value="6-Phosphogluconate Dehydrogenase, domain 3"/>
    <property type="match status" value="1"/>
</dbReference>
<evidence type="ECO:0000256" key="13">
    <source>
        <dbReference type="PIRSR" id="PIRSR000109-2"/>
    </source>
</evidence>
<gene>
    <name evidence="16" type="ORF">CIK83_07185</name>
</gene>
<dbReference type="GO" id="GO:0019521">
    <property type="term" value="P:D-gluconate metabolic process"/>
    <property type="evidence" value="ECO:0007669"/>
    <property type="project" value="UniProtKB-KW"/>
</dbReference>
<dbReference type="PANTHER" id="PTHR11811">
    <property type="entry name" value="6-PHOSPHOGLUCONATE DEHYDROGENASE"/>
    <property type="match status" value="1"/>
</dbReference>
<feature type="binding site" description="in other chain" evidence="13">
    <location>
        <position position="312"/>
    </location>
    <ligand>
        <name>substrate</name>
        <note>ligand shared between dimeric partners</note>
    </ligand>
</feature>
<dbReference type="FunFam" id="1.10.1040.10:FF:000002">
    <property type="entry name" value="6-phosphogluconate dehydrogenase, decarboxylating"/>
    <property type="match status" value="1"/>
</dbReference>
<reference evidence="16 17" key="1">
    <citation type="journal article" date="2017" name="Elife">
        <title>Extensive horizontal gene transfer in cheese-associated bacteria.</title>
        <authorList>
            <person name="Bonham K.S."/>
            <person name="Wolfe B.E."/>
            <person name="Dutton R.J."/>
        </authorList>
    </citation>
    <scope>NUCLEOTIDE SEQUENCE [LARGE SCALE GENOMIC DNA]</scope>
    <source>
        <strain evidence="16 17">JB196</strain>
    </source>
</reference>
<dbReference type="AlphaFoldDB" id="A0A368LNE8"/>
<evidence type="ECO:0000256" key="11">
    <source>
        <dbReference type="PIRNR" id="PIRNR000109"/>
    </source>
</evidence>
<dbReference type="Pfam" id="PF00393">
    <property type="entry name" value="6PGD"/>
    <property type="match status" value="1"/>
</dbReference>
<evidence type="ECO:0000256" key="4">
    <source>
        <dbReference type="ARBA" id="ARBA00011738"/>
    </source>
</evidence>
<evidence type="ECO:0000256" key="12">
    <source>
        <dbReference type="PIRSR" id="PIRSR000109-1"/>
    </source>
</evidence>
<dbReference type="PROSITE" id="PS00461">
    <property type="entry name" value="6PGD"/>
    <property type="match status" value="1"/>
</dbReference>
<evidence type="ECO:0000256" key="6">
    <source>
        <dbReference type="ARBA" id="ARBA00018193"/>
    </source>
</evidence>
<dbReference type="EMBL" id="QPGL01000001">
    <property type="protein sequence ID" value="RCS73419.1"/>
    <property type="molecule type" value="Genomic_DNA"/>
</dbReference>
<dbReference type="PIRSF" id="PIRSF000109">
    <property type="entry name" value="6PGD"/>
    <property type="match status" value="1"/>
</dbReference>
<evidence type="ECO:0000256" key="10">
    <source>
        <dbReference type="ARBA" id="ARBA00048640"/>
    </source>
</evidence>
<feature type="binding site" evidence="13">
    <location>
        <position position="477"/>
    </location>
    <ligand>
        <name>substrate</name>
        <note>ligand shared between dimeric partners</note>
    </ligand>
</feature>